<comment type="similarity">
    <text evidence="1">Belongs to the Skp family.</text>
</comment>
<accession>A0A6N3F8A7</accession>
<organism evidence="5">
    <name type="scientific">Paraprevotella clara</name>
    <dbReference type="NCBI Taxonomy" id="454154"/>
    <lineage>
        <taxon>Bacteria</taxon>
        <taxon>Pseudomonadati</taxon>
        <taxon>Bacteroidota</taxon>
        <taxon>Bacteroidia</taxon>
        <taxon>Bacteroidales</taxon>
        <taxon>Prevotellaceae</taxon>
        <taxon>Paraprevotella</taxon>
    </lineage>
</organism>
<dbReference type="Pfam" id="PF03938">
    <property type="entry name" value="OmpH"/>
    <property type="match status" value="1"/>
</dbReference>
<evidence type="ECO:0000256" key="3">
    <source>
        <dbReference type="SAM" id="Coils"/>
    </source>
</evidence>
<dbReference type="RefSeq" id="WP_278455721.1">
    <property type="nucleotide sequence ID" value="NZ_AP025941.1"/>
</dbReference>
<dbReference type="InterPro" id="IPR005632">
    <property type="entry name" value="Chaperone_Skp"/>
</dbReference>
<dbReference type="InterPro" id="IPR024930">
    <property type="entry name" value="Skp_dom_sf"/>
</dbReference>
<dbReference type="PANTHER" id="PTHR35089">
    <property type="entry name" value="CHAPERONE PROTEIN SKP"/>
    <property type="match status" value="1"/>
</dbReference>
<feature type="signal peptide" evidence="4">
    <location>
        <begin position="1"/>
        <end position="18"/>
    </location>
</feature>
<dbReference type="SMART" id="SM00935">
    <property type="entry name" value="OmpH"/>
    <property type="match status" value="1"/>
</dbReference>
<evidence type="ECO:0000256" key="1">
    <source>
        <dbReference type="ARBA" id="ARBA00009091"/>
    </source>
</evidence>
<feature type="chain" id="PRO_5026717638" evidence="4">
    <location>
        <begin position="19"/>
        <end position="165"/>
    </location>
</feature>
<dbReference type="AlphaFoldDB" id="A0A6N3F8A7"/>
<dbReference type="GO" id="GO:0050821">
    <property type="term" value="P:protein stabilization"/>
    <property type="evidence" value="ECO:0007669"/>
    <property type="project" value="TreeGrafter"/>
</dbReference>
<reference evidence="5" key="1">
    <citation type="submission" date="2019-11" db="EMBL/GenBank/DDBJ databases">
        <authorList>
            <person name="Feng L."/>
        </authorList>
    </citation>
    <scope>NUCLEOTIDE SEQUENCE</scope>
    <source>
        <strain evidence="5">PclaraLFYP37</strain>
    </source>
</reference>
<keyword evidence="2 4" id="KW-0732">Signal</keyword>
<sequence>MKKVILMALLLVPMSIFAQKFGHFDSSAIIQLMPEYTTAQTEIQQLQAQYENDLKRMQDELKKKSEEYDKEKANLLDNVRQRRETELQDLYNRIQQSYQDNQKSLQETSQQKMQAISDKMLGVIKQIGTEGGYVYIMDVSAGIPYISTTLSTDVTADIKQKLGLK</sequence>
<dbReference type="GO" id="GO:0005829">
    <property type="term" value="C:cytosol"/>
    <property type="evidence" value="ECO:0007669"/>
    <property type="project" value="TreeGrafter"/>
</dbReference>
<evidence type="ECO:0000256" key="4">
    <source>
        <dbReference type="SAM" id="SignalP"/>
    </source>
</evidence>
<keyword evidence="3" id="KW-0175">Coiled coil</keyword>
<feature type="coiled-coil region" evidence="3">
    <location>
        <begin position="36"/>
        <end position="78"/>
    </location>
</feature>
<name>A0A6N3F8A7_9BACT</name>
<dbReference type="PANTHER" id="PTHR35089:SF1">
    <property type="entry name" value="CHAPERONE PROTEIN SKP"/>
    <property type="match status" value="1"/>
</dbReference>
<dbReference type="Gene3D" id="3.30.910.20">
    <property type="entry name" value="Skp domain"/>
    <property type="match status" value="1"/>
</dbReference>
<evidence type="ECO:0000256" key="2">
    <source>
        <dbReference type="ARBA" id="ARBA00022729"/>
    </source>
</evidence>
<dbReference type="GO" id="GO:0051082">
    <property type="term" value="F:unfolded protein binding"/>
    <property type="evidence" value="ECO:0007669"/>
    <property type="project" value="InterPro"/>
</dbReference>
<proteinExistence type="inferred from homology"/>
<evidence type="ECO:0000313" key="5">
    <source>
        <dbReference type="EMBL" id="VYU48298.1"/>
    </source>
</evidence>
<gene>
    <name evidence="5" type="ORF">PCLFYP37_03072</name>
</gene>
<protein>
    <submittedName>
        <fullName evidence="5">Outer membrane protein (OmpH-like)</fullName>
    </submittedName>
</protein>
<dbReference type="EMBL" id="CACRUT010000016">
    <property type="protein sequence ID" value="VYU48298.1"/>
    <property type="molecule type" value="Genomic_DNA"/>
</dbReference>
<dbReference type="SUPFAM" id="SSF111384">
    <property type="entry name" value="OmpH-like"/>
    <property type="match status" value="1"/>
</dbReference>